<reference evidence="1" key="2">
    <citation type="submission" date="2023-06" db="EMBL/GenBank/DDBJ databases">
        <authorList>
            <consortium name="Lawrence Berkeley National Laboratory"/>
            <person name="Haridas S."/>
            <person name="Hensen N."/>
            <person name="Bonometti L."/>
            <person name="Westerberg I."/>
            <person name="Brannstrom I.O."/>
            <person name="Guillou S."/>
            <person name="Cros-Aarteil S."/>
            <person name="Calhoun S."/>
            <person name="Kuo A."/>
            <person name="Mondo S."/>
            <person name="Pangilinan J."/>
            <person name="Riley R."/>
            <person name="Labutti K."/>
            <person name="Andreopoulos B."/>
            <person name="Lipzen A."/>
            <person name="Chen C."/>
            <person name="Yanf M."/>
            <person name="Daum C."/>
            <person name="Ng V."/>
            <person name="Clum A."/>
            <person name="Steindorff A."/>
            <person name="Ohm R."/>
            <person name="Martin F."/>
            <person name="Silar P."/>
            <person name="Natvig D."/>
            <person name="Lalanne C."/>
            <person name="Gautier V."/>
            <person name="Ament-Velasquez S.L."/>
            <person name="Kruys A."/>
            <person name="Hutchinson M.I."/>
            <person name="Powell A.J."/>
            <person name="Barry K."/>
            <person name="Miller A.N."/>
            <person name="Grigoriev I.V."/>
            <person name="Debuchy R."/>
            <person name="Gladieux P."/>
            <person name="Thoren M.H."/>
            <person name="Johannesson H."/>
        </authorList>
    </citation>
    <scope>NUCLEOTIDE SEQUENCE</scope>
    <source>
        <strain evidence="1">CBS 955.72</strain>
    </source>
</reference>
<keyword evidence="2" id="KW-1185">Reference proteome</keyword>
<accession>A0AAJ0HXA7</accession>
<dbReference type="EMBL" id="JAUIQD010000001">
    <property type="protein sequence ID" value="KAK3364329.1"/>
    <property type="molecule type" value="Genomic_DNA"/>
</dbReference>
<protein>
    <submittedName>
        <fullName evidence="1">Uncharacterized protein</fullName>
    </submittedName>
</protein>
<evidence type="ECO:0000313" key="2">
    <source>
        <dbReference type="Proteomes" id="UP001275084"/>
    </source>
</evidence>
<comment type="caution">
    <text evidence="1">The sequence shown here is derived from an EMBL/GenBank/DDBJ whole genome shotgun (WGS) entry which is preliminary data.</text>
</comment>
<reference evidence="1" key="1">
    <citation type="journal article" date="2023" name="Mol. Phylogenet. Evol.">
        <title>Genome-scale phylogeny and comparative genomics of the fungal order Sordariales.</title>
        <authorList>
            <person name="Hensen N."/>
            <person name="Bonometti L."/>
            <person name="Westerberg I."/>
            <person name="Brannstrom I.O."/>
            <person name="Guillou S."/>
            <person name="Cros-Aarteil S."/>
            <person name="Calhoun S."/>
            <person name="Haridas S."/>
            <person name="Kuo A."/>
            <person name="Mondo S."/>
            <person name="Pangilinan J."/>
            <person name="Riley R."/>
            <person name="LaButti K."/>
            <person name="Andreopoulos B."/>
            <person name="Lipzen A."/>
            <person name="Chen C."/>
            <person name="Yan M."/>
            <person name="Daum C."/>
            <person name="Ng V."/>
            <person name="Clum A."/>
            <person name="Steindorff A."/>
            <person name="Ohm R.A."/>
            <person name="Martin F."/>
            <person name="Silar P."/>
            <person name="Natvig D.O."/>
            <person name="Lalanne C."/>
            <person name="Gautier V."/>
            <person name="Ament-Velasquez S.L."/>
            <person name="Kruys A."/>
            <person name="Hutchinson M.I."/>
            <person name="Powell A.J."/>
            <person name="Barry K."/>
            <person name="Miller A.N."/>
            <person name="Grigoriev I.V."/>
            <person name="Debuchy R."/>
            <person name="Gladieux P."/>
            <person name="Hiltunen Thoren M."/>
            <person name="Johannesson H."/>
        </authorList>
    </citation>
    <scope>NUCLEOTIDE SEQUENCE</scope>
    <source>
        <strain evidence="1">CBS 955.72</strain>
    </source>
</reference>
<gene>
    <name evidence="1" type="ORF">B0T25DRAFT_529797</name>
</gene>
<sequence>MKGIEENVQLLTGYRVTKLATQDSITAMQEDISAIPSLLLNGIRSSATAETERDSLLKALRWTDPIIDKLRIERTKGGLHEASSSWTLSHPSYQKWRDDDTNKLLWMVPARARRCC</sequence>
<evidence type="ECO:0000313" key="1">
    <source>
        <dbReference type="EMBL" id="KAK3364329.1"/>
    </source>
</evidence>
<name>A0AAJ0HXA7_9PEZI</name>
<dbReference type="AlphaFoldDB" id="A0AAJ0HXA7"/>
<proteinExistence type="predicted"/>
<organism evidence="1 2">
    <name type="scientific">Lasiosphaeria hispida</name>
    <dbReference type="NCBI Taxonomy" id="260671"/>
    <lineage>
        <taxon>Eukaryota</taxon>
        <taxon>Fungi</taxon>
        <taxon>Dikarya</taxon>
        <taxon>Ascomycota</taxon>
        <taxon>Pezizomycotina</taxon>
        <taxon>Sordariomycetes</taxon>
        <taxon>Sordariomycetidae</taxon>
        <taxon>Sordariales</taxon>
        <taxon>Lasiosphaeriaceae</taxon>
        <taxon>Lasiosphaeria</taxon>
    </lineage>
</organism>
<dbReference type="Proteomes" id="UP001275084">
    <property type="component" value="Unassembled WGS sequence"/>
</dbReference>